<keyword evidence="3" id="KW-0238">DNA-binding</keyword>
<dbReference type="InterPro" id="IPR039218">
    <property type="entry name" value="REM_fam"/>
</dbReference>
<keyword evidence="5" id="KW-0539">Nucleus</keyword>
<feature type="domain" description="TF-B3" evidence="7">
    <location>
        <begin position="136"/>
        <end position="232"/>
    </location>
</feature>
<evidence type="ECO:0000256" key="5">
    <source>
        <dbReference type="ARBA" id="ARBA00023242"/>
    </source>
</evidence>
<gene>
    <name evidence="8" type="ORF">URODEC1_LOCUS73904</name>
</gene>
<evidence type="ECO:0000313" key="9">
    <source>
        <dbReference type="Proteomes" id="UP001497457"/>
    </source>
</evidence>
<dbReference type="GO" id="GO:0003677">
    <property type="term" value="F:DNA binding"/>
    <property type="evidence" value="ECO:0007669"/>
    <property type="project" value="UniProtKB-KW"/>
</dbReference>
<keyword evidence="4" id="KW-0804">Transcription</keyword>
<protein>
    <recommendedName>
        <fullName evidence="7">TF-B3 domain-containing protein</fullName>
    </recommendedName>
</protein>
<dbReference type="PANTHER" id="PTHR31674">
    <property type="entry name" value="B3 DOMAIN-CONTAINING PROTEIN REM-LIKE 3-RELATED"/>
    <property type="match status" value="1"/>
</dbReference>
<dbReference type="SUPFAM" id="SSF101936">
    <property type="entry name" value="DNA-binding pseudobarrel domain"/>
    <property type="match status" value="4"/>
</dbReference>
<sequence length="552" mass="61495">MAASSGNGGAAAAKQLRVLLPSSRDRLRIPDELADEIGAGEALIVSPGGGKGRAVWRVELGRGGGGPFLGRGWPEFAAAHGVAAAGWHWHLVLRHRGRGLLTIKAFDSSFCIKDLGAQQPAAAVQASVRSKENDCKPQFICMLSPASMEKMLIPAKFVQYFIAREELNSRMAVVFGPLGKVNSIKLEMDQSDVFFAGGWPQFLAFHDITESNALLLRYEGNMVFTVKVFEPNGCQRKPTHKDNIMQQSEQKIISTSPDLEKQQEALSVPIWKHKRQINLACSDVHKQKGSMPSLNEAELQRNSFYEIGQPSWIKKQINTDTLENHLALPIAFSDAIGLRKPSMITFKTTMTGSWQVRGVPCDNHSYLVVHGWRRFCEENNVKEGDICTFNVIKTTMWHVVITRSDMPKLPGTAFASSPEYTSSDDRSSSEEQEMSKGSITSSSKASSRKKTVYEIGPPAWITKKILNSNNRYFTLPTTFCGAIGLREACTITLKTSLSRTRSWQVHVHPYQNASFFRSGWNKFCRDNKIKEGDICTFNVVETMLWHVVVAHR</sequence>
<evidence type="ECO:0000259" key="7">
    <source>
        <dbReference type="PROSITE" id="PS50863"/>
    </source>
</evidence>
<keyword evidence="2" id="KW-0805">Transcription regulation</keyword>
<dbReference type="PROSITE" id="PS50863">
    <property type="entry name" value="B3"/>
    <property type="match status" value="3"/>
</dbReference>
<evidence type="ECO:0000256" key="6">
    <source>
        <dbReference type="SAM" id="MobiDB-lite"/>
    </source>
</evidence>
<dbReference type="Pfam" id="PF02362">
    <property type="entry name" value="B3"/>
    <property type="match status" value="3"/>
</dbReference>
<dbReference type="SMART" id="SM01019">
    <property type="entry name" value="B3"/>
    <property type="match status" value="4"/>
</dbReference>
<evidence type="ECO:0000256" key="4">
    <source>
        <dbReference type="ARBA" id="ARBA00023163"/>
    </source>
</evidence>
<feature type="region of interest" description="Disordered" evidence="6">
    <location>
        <begin position="412"/>
        <end position="443"/>
    </location>
</feature>
<reference evidence="8 9" key="2">
    <citation type="submission" date="2024-10" db="EMBL/GenBank/DDBJ databases">
        <authorList>
            <person name="Ryan C."/>
        </authorList>
    </citation>
    <scope>NUCLEOTIDE SEQUENCE [LARGE SCALE GENOMIC DNA]</scope>
</reference>
<evidence type="ECO:0000313" key="8">
    <source>
        <dbReference type="EMBL" id="CAL5017647.1"/>
    </source>
</evidence>
<evidence type="ECO:0000256" key="3">
    <source>
        <dbReference type="ARBA" id="ARBA00023125"/>
    </source>
</evidence>
<evidence type="ECO:0000256" key="1">
    <source>
        <dbReference type="ARBA" id="ARBA00004123"/>
    </source>
</evidence>
<proteinExistence type="predicted"/>
<dbReference type="InterPro" id="IPR003340">
    <property type="entry name" value="B3_DNA-bd"/>
</dbReference>
<dbReference type="Proteomes" id="UP001497457">
    <property type="component" value="Chromosome 29rd"/>
</dbReference>
<keyword evidence="9" id="KW-1185">Reference proteome</keyword>
<name>A0ABC9CDR9_9POAL</name>
<dbReference type="CDD" id="cd10017">
    <property type="entry name" value="B3_DNA"/>
    <property type="match status" value="2"/>
</dbReference>
<organism evidence="8 9">
    <name type="scientific">Urochloa decumbens</name>
    <dbReference type="NCBI Taxonomy" id="240449"/>
    <lineage>
        <taxon>Eukaryota</taxon>
        <taxon>Viridiplantae</taxon>
        <taxon>Streptophyta</taxon>
        <taxon>Embryophyta</taxon>
        <taxon>Tracheophyta</taxon>
        <taxon>Spermatophyta</taxon>
        <taxon>Magnoliopsida</taxon>
        <taxon>Liliopsida</taxon>
        <taxon>Poales</taxon>
        <taxon>Poaceae</taxon>
        <taxon>PACMAD clade</taxon>
        <taxon>Panicoideae</taxon>
        <taxon>Panicodae</taxon>
        <taxon>Paniceae</taxon>
        <taxon>Melinidinae</taxon>
        <taxon>Urochloa</taxon>
    </lineage>
</organism>
<dbReference type="Gene3D" id="2.40.330.10">
    <property type="entry name" value="DNA-binding pseudobarrel domain"/>
    <property type="match status" value="4"/>
</dbReference>
<dbReference type="EMBL" id="OZ075139">
    <property type="protein sequence ID" value="CAL5017647.1"/>
    <property type="molecule type" value="Genomic_DNA"/>
</dbReference>
<feature type="domain" description="TF-B3" evidence="7">
    <location>
        <begin position="458"/>
        <end position="552"/>
    </location>
</feature>
<dbReference type="AlphaFoldDB" id="A0ABC9CDR9"/>
<accession>A0ABC9CDR9</accession>
<dbReference type="GO" id="GO:0005634">
    <property type="term" value="C:nucleus"/>
    <property type="evidence" value="ECO:0007669"/>
    <property type="project" value="UniProtKB-SubCell"/>
</dbReference>
<reference evidence="9" key="1">
    <citation type="submission" date="2024-06" db="EMBL/GenBank/DDBJ databases">
        <authorList>
            <person name="Ryan C."/>
        </authorList>
    </citation>
    <scope>NUCLEOTIDE SEQUENCE [LARGE SCALE GENOMIC DNA]</scope>
</reference>
<dbReference type="InterPro" id="IPR015300">
    <property type="entry name" value="DNA-bd_pseudobarrel_sf"/>
</dbReference>
<evidence type="ECO:0000256" key="2">
    <source>
        <dbReference type="ARBA" id="ARBA00023015"/>
    </source>
</evidence>
<dbReference type="PANTHER" id="PTHR31674:SF86">
    <property type="entry name" value="B3 DOMAIN-CONTAINING PROTEIN OS04G0347400-RELATED"/>
    <property type="match status" value="1"/>
</dbReference>
<feature type="domain" description="TF-B3" evidence="7">
    <location>
        <begin position="311"/>
        <end position="405"/>
    </location>
</feature>
<comment type="subcellular location">
    <subcellularLocation>
        <location evidence="1">Nucleus</location>
    </subcellularLocation>
</comment>